<name>A0A2Z6ZWN1_9LAMI</name>
<organism evidence="2 3">
    <name type="scientific">Dorcoceras hygrometricum</name>
    <dbReference type="NCBI Taxonomy" id="472368"/>
    <lineage>
        <taxon>Eukaryota</taxon>
        <taxon>Viridiplantae</taxon>
        <taxon>Streptophyta</taxon>
        <taxon>Embryophyta</taxon>
        <taxon>Tracheophyta</taxon>
        <taxon>Spermatophyta</taxon>
        <taxon>Magnoliopsida</taxon>
        <taxon>eudicotyledons</taxon>
        <taxon>Gunneridae</taxon>
        <taxon>Pentapetalae</taxon>
        <taxon>asterids</taxon>
        <taxon>lamiids</taxon>
        <taxon>Lamiales</taxon>
        <taxon>Gesneriaceae</taxon>
        <taxon>Didymocarpoideae</taxon>
        <taxon>Trichosporeae</taxon>
        <taxon>Loxocarpinae</taxon>
        <taxon>Dorcoceras</taxon>
    </lineage>
</organism>
<evidence type="ECO:0000313" key="3">
    <source>
        <dbReference type="Proteomes" id="UP000250235"/>
    </source>
</evidence>
<dbReference type="EMBL" id="KV040524">
    <property type="protein sequence ID" value="KZV07152.1"/>
    <property type="molecule type" value="Genomic_DNA"/>
</dbReference>
<dbReference type="OrthoDB" id="1932652at2759"/>
<dbReference type="PANTHER" id="PTHR37196:SF2">
    <property type="entry name" value="TRANSMEMBRANE PROTEIN"/>
    <property type="match status" value="1"/>
</dbReference>
<dbReference type="Proteomes" id="UP000250235">
    <property type="component" value="Unassembled WGS sequence"/>
</dbReference>
<keyword evidence="3" id="KW-1185">Reference proteome</keyword>
<proteinExistence type="predicted"/>
<evidence type="ECO:0000313" key="2">
    <source>
        <dbReference type="EMBL" id="KZV07152.1"/>
    </source>
</evidence>
<dbReference type="AlphaFoldDB" id="A0A2Z6ZWN1"/>
<accession>A0A2Z6ZWN1</accession>
<keyword evidence="1" id="KW-1133">Transmembrane helix</keyword>
<protein>
    <submittedName>
        <fullName evidence="2">Uncharacterized protein</fullName>
    </submittedName>
</protein>
<reference evidence="2 3" key="1">
    <citation type="journal article" date="2015" name="Proc. Natl. Acad. Sci. U.S.A.">
        <title>The resurrection genome of Boea hygrometrica: A blueprint for survival of dehydration.</title>
        <authorList>
            <person name="Xiao L."/>
            <person name="Yang G."/>
            <person name="Zhang L."/>
            <person name="Yang X."/>
            <person name="Zhao S."/>
            <person name="Ji Z."/>
            <person name="Zhou Q."/>
            <person name="Hu M."/>
            <person name="Wang Y."/>
            <person name="Chen M."/>
            <person name="Xu Y."/>
            <person name="Jin H."/>
            <person name="Xiao X."/>
            <person name="Hu G."/>
            <person name="Bao F."/>
            <person name="Hu Y."/>
            <person name="Wan P."/>
            <person name="Li L."/>
            <person name="Deng X."/>
            <person name="Kuang T."/>
            <person name="Xiang C."/>
            <person name="Zhu J.K."/>
            <person name="Oliver M.J."/>
            <person name="He Y."/>
        </authorList>
    </citation>
    <scope>NUCLEOTIDE SEQUENCE [LARGE SCALE GENOMIC DNA]</scope>
    <source>
        <strain evidence="3">cv. XS01</strain>
    </source>
</reference>
<keyword evidence="1" id="KW-0472">Membrane</keyword>
<sequence>MRRTPMTFPAKRRVGIQENRTVFSSFEIMHRAALSPVYITASSSATNGNLSGLLQASAVLLFAYWIANFVVPGFIMEDYRKNKSENDQDDPSQDSGEGKQ</sequence>
<feature type="transmembrane region" description="Helical" evidence="1">
    <location>
        <begin position="53"/>
        <end position="75"/>
    </location>
</feature>
<keyword evidence="1" id="KW-0812">Transmembrane</keyword>
<evidence type="ECO:0000256" key="1">
    <source>
        <dbReference type="SAM" id="Phobius"/>
    </source>
</evidence>
<gene>
    <name evidence="2" type="ORF">F511_45368</name>
</gene>
<dbReference type="PANTHER" id="PTHR37196">
    <property type="entry name" value="TRANSMEMBRANE PROTEIN"/>
    <property type="match status" value="1"/>
</dbReference>
<feature type="transmembrane region" description="Helical" evidence="1">
    <location>
        <begin position="21"/>
        <end position="41"/>
    </location>
</feature>